<evidence type="ECO:0000313" key="3">
    <source>
        <dbReference type="EMBL" id="MDH7637198.1"/>
    </source>
</evidence>
<evidence type="ECO:0000313" key="4">
    <source>
        <dbReference type="Proteomes" id="UP001160625"/>
    </source>
</evidence>
<keyword evidence="2" id="KW-1133">Transmembrane helix</keyword>
<keyword evidence="4" id="KW-1185">Reference proteome</keyword>
<dbReference type="RefSeq" id="WP_281042563.1">
    <property type="nucleotide sequence ID" value="NZ_JARYGZ010000001.1"/>
</dbReference>
<protein>
    <submittedName>
        <fullName evidence="3">YdbH domain-containing protein</fullName>
    </submittedName>
</protein>
<reference evidence="3" key="1">
    <citation type="submission" date="2023-04" db="EMBL/GenBank/DDBJ databases">
        <title>Sphingomonas sp. MAHUQ-71 isolated from rice field.</title>
        <authorList>
            <person name="Huq M.A."/>
        </authorList>
    </citation>
    <scope>NUCLEOTIDE SEQUENCE</scope>
    <source>
        <strain evidence="3">MAHUQ-71</strain>
    </source>
</reference>
<comment type="caution">
    <text evidence="3">The sequence shown here is derived from an EMBL/GenBank/DDBJ whole genome shotgun (WGS) entry which is preliminary data.</text>
</comment>
<evidence type="ECO:0000256" key="2">
    <source>
        <dbReference type="SAM" id="Phobius"/>
    </source>
</evidence>
<organism evidence="3 4">
    <name type="scientific">Sphingomonas oryzagri</name>
    <dbReference type="NCBI Taxonomy" id="3042314"/>
    <lineage>
        <taxon>Bacteria</taxon>
        <taxon>Pseudomonadati</taxon>
        <taxon>Pseudomonadota</taxon>
        <taxon>Alphaproteobacteria</taxon>
        <taxon>Sphingomonadales</taxon>
        <taxon>Sphingomonadaceae</taxon>
        <taxon>Sphingomonas</taxon>
    </lineage>
</organism>
<dbReference type="Pfam" id="PF11739">
    <property type="entry name" value="YdbH-like"/>
    <property type="match status" value="1"/>
</dbReference>
<dbReference type="EMBL" id="JARYGZ010000001">
    <property type="protein sequence ID" value="MDH7637198.1"/>
    <property type="molecule type" value="Genomic_DNA"/>
</dbReference>
<gene>
    <name evidence="3" type="ORF">QGN17_00515</name>
</gene>
<accession>A0ABT6MWN7</accession>
<dbReference type="InterPro" id="IPR021730">
    <property type="entry name" value="YdbH"/>
</dbReference>
<keyword evidence="2" id="KW-0812">Transmembrane</keyword>
<feature type="transmembrane region" description="Helical" evidence="2">
    <location>
        <begin position="16"/>
        <end position="36"/>
    </location>
</feature>
<evidence type="ECO:0000256" key="1">
    <source>
        <dbReference type="SAM" id="MobiDB-lite"/>
    </source>
</evidence>
<sequence>MEEDEVAGPARIRRRIGVAAALAGGVALAGLLAVWVERKPIVAHFVDRTLADAHVPASYKLAAIGPFEQRLEDLRIGDPTAPDLVAKTVTLQVAYGVRGPYLHAVSADGVRLNARLVNGRVSLGTIDRLLPKTSGNQPVALPDVDVQVADTRIALDTPAGAIGAAVEGKGNLQNGFHGTLTAEAPLLAAGGCAVRSPSALVDLKIAAKRPTLAGPVTLAALACPKIGLALGAGKAVIDVRLATSLDHGEGGVSLAGFGGRVGTARFDSVSGLITATGGAKQLDGAAGITLIKPAATDGQAAKALLGGRFRYLPGSAGLIFNGDAALRDAALAAERRKALLGAMAALDGSPAEPLARKFAAAADRLLADTNLAAHLSLIAGGPEGTALTVRTMALAGRDGASLKMRDEGAGFGWSASTGKWRADGHIVAGGGGLPGLDLRLRQAKAGVPMDGVLTLDPYAAGSARLALTPVRFAVAGQGTRFDTVLTFDGPLPSGQVSGLTLPVSGYLDSRGGFAIGQGCIPIAFRSAKTGGMSLDATRARLCGIGGAPIVAKTAGGSLRYGAVAANLRLTGHSGASPLIVAADRTEISAAGVSARALAVRIGKDDSLTRLDVATLDGRYKGGVLSGPFDGASAQIGHVPLLLDKMAGEWEFADGALVLNGNLTVSDAIGTPRFEPLIARDATLRFGEGRIDAAAKLREPKSDAAISDVDVHHDLSAGTGYATLDVPNLTFAPKGLQPEALTPLTLGVIANVNGTIRGQGRIDWDAKGVTSTGDFHTDGTDFAAAFGPVSKVSGTLHFSDLLAMATPPHQEVHIQEVNPGIAVSNGVAHVQLLPQQKVKVEDAHWPFAGGTLDLEPTLLSFEQSAQRHLTFRINALDAAQFVQQLDFPNISASGTFDGTLPMIFDQSGGRIEGGILKARPGGGDIAYVGELTSAQLGMMGKLAFDALKKIRYQSLAITLDGRLDGEIISGVKFDGVRQATGDKSMVARMIANLPFRFNIQIRAPFRGLMGSARAFVDPSVLLQNGVPIAPPPDAVPNQPVAIQPAESEPVR</sequence>
<feature type="region of interest" description="Disordered" evidence="1">
    <location>
        <begin position="1031"/>
        <end position="1050"/>
    </location>
</feature>
<keyword evidence="2" id="KW-0472">Membrane</keyword>
<dbReference type="Proteomes" id="UP001160625">
    <property type="component" value="Unassembled WGS sequence"/>
</dbReference>
<name>A0ABT6MWN7_9SPHN</name>
<proteinExistence type="predicted"/>